<evidence type="ECO:0008006" key="3">
    <source>
        <dbReference type="Google" id="ProtNLM"/>
    </source>
</evidence>
<dbReference type="AlphaFoldDB" id="A0AAV1VV04"/>
<evidence type="ECO:0000313" key="1">
    <source>
        <dbReference type="EMBL" id="CAL0300686.1"/>
    </source>
</evidence>
<keyword evidence="2" id="KW-1185">Reference proteome</keyword>
<dbReference type="EMBL" id="CAXHTB010000001">
    <property type="protein sequence ID" value="CAL0300686.1"/>
    <property type="molecule type" value="Genomic_DNA"/>
</dbReference>
<dbReference type="Proteomes" id="UP001497480">
    <property type="component" value="Unassembled WGS sequence"/>
</dbReference>
<protein>
    <recommendedName>
        <fullName evidence="3">Ribosomal protein S18</fullName>
    </recommendedName>
</protein>
<evidence type="ECO:0000313" key="2">
    <source>
        <dbReference type="Proteomes" id="UP001497480"/>
    </source>
</evidence>
<gene>
    <name evidence="1" type="ORF">LLUT_LOCUS1746</name>
</gene>
<comment type="caution">
    <text evidence="1">The sequence shown here is derived from an EMBL/GenBank/DDBJ whole genome shotgun (WGS) entry which is preliminary data.</text>
</comment>
<organism evidence="1 2">
    <name type="scientific">Lupinus luteus</name>
    <name type="common">European yellow lupine</name>
    <dbReference type="NCBI Taxonomy" id="3873"/>
    <lineage>
        <taxon>Eukaryota</taxon>
        <taxon>Viridiplantae</taxon>
        <taxon>Streptophyta</taxon>
        <taxon>Embryophyta</taxon>
        <taxon>Tracheophyta</taxon>
        <taxon>Spermatophyta</taxon>
        <taxon>Magnoliopsida</taxon>
        <taxon>eudicotyledons</taxon>
        <taxon>Gunneridae</taxon>
        <taxon>Pentapetalae</taxon>
        <taxon>rosids</taxon>
        <taxon>fabids</taxon>
        <taxon>Fabales</taxon>
        <taxon>Fabaceae</taxon>
        <taxon>Papilionoideae</taxon>
        <taxon>50 kb inversion clade</taxon>
        <taxon>genistoids sensu lato</taxon>
        <taxon>core genistoids</taxon>
        <taxon>Genisteae</taxon>
        <taxon>Lupinus</taxon>
    </lineage>
</organism>
<proteinExistence type="predicted"/>
<reference evidence="1 2" key="1">
    <citation type="submission" date="2024-03" db="EMBL/GenBank/DDBJ databases">
        <authorList>
            <person name="Martinez-Hernandez J."/>
        </authorList>
    </citation>
    <scope>NUCLEOTIDE SEQUENCE [LARGE SCALE GENOMIC DNA]</scope>
</reference>
<sequence>MEGQLLQKIKEITGELSAAELNNIMTVIANPRQFKFPDWFLNRKKDYKMASFLRLSLIPLI</sequence>
<name>A0AAV1VV04_LUPLU</name>
<accession>A0AAV1VV04</accession>